<dbReference type="GO" id="GO:0034511">
    <property type="term" value="F:U3 snoRNA binding"/>
    <property type="evidence" value="ECO:0007669"/>
    <property type="project" value="InterPro"/>
</dbReference>
<feature type="compositionally biased region" description="Basic and acidic residues" evidence="6">
    <location>
        <begin position="1"/>
        <end position="12"/>
    </location>
</feature>
<dbReference type="InterPro" id="IPR039241">
    <property type="entry name" value="Rrp9-like"/>
</dbReference>
<feature type="region of interest" description="Disordered" evidence="6">
    <location>
        <begin position="44"/>
        <end position="64"/>
    </location>
</feature>
<dbReference type="GO" id="GO:0032040">
    <property type="term" value="C:small-subunit processome"/>
    <property type="evidence" value="ECO:0007669"/>
    <property type="project" value="TreeGrafter"/>
</dbReference>
<dbReference type="PROSITE" id="PS00678">
    <property type="entry name" value="WD_REPEATS_1"/>
    <property type="match status" value="1"/>
</dbReference>
<feature type="region of interest" description="Disordered" evidence="6">
    <location>
        <begin position="1"/>
        <end position="24"/>
    </location>
</feature>
<dbReference type="InterPro" id="IPR001680">
    <property type="entry name" value="WD40_rpt"/>
</dbReference>
<gene>
    <name evidence="7" type="ORF">NP493_778g03051</name>
</gene>
<dbReference type="InterPro" id="IPR015943">
    <property type="entry name" value="WD40/YVTN_repeat-like_dom_sf"/>
</dbReference>
<protein>
    <submittedName>
        <fullName evidence="7">Uncharacterized protein</fullName>
    </submittedName>
</protein>
<keyword evidence="3" id="KW-0677">Repeat</keyword>
<comment type="caution">
    <text evidence="7">The sequence shown here is derived from an EMBL/GenBank/DDBJ whole genome shotgun (WGS) entry which is preliminary data.</text>
</comment>
<dbReference type="Gene3D" id="2.130.10.10">
    <property type="entry name" value="YVTN repeat-like/Quinoprotein amine dehydrogenase"/>
    <property type="match status" value="1"/>
</dbReference>
<dbReference type="AlphaFoldDB" id="A0AAD9KNT6"/>
<dbReference type="PANTHER" id="PTHR19865">
    <property type="entry name" value="U3 SMALL NUCLEOLAR RNA INTERACTING PROTEIN 2"/>
    <property type="match status" value="1"/>
</dbReference>
<name>A0AAD9KNT6_RIDPI</name>
<dbReference type="SMART" id="SM00320">
    <property type="entry name" value="WD40"/>
    <property type="match status" value="4"/>
</dbReference>
<dbReference type="PANTHER" id="PTHR19865:SF0">
    <property type="entry name" value="U3 SMALL NUCLEOLAR RNA-INTERACTING PROTEIN 2"/>
    <property type="match status" value="1"/>
</dbReference>
<dbReference type="Proteomes" id="UP001209878">
    <property type="component" value="Unassembled WGS sequence"/>
</dbReference>
<dbReference type="InterPro" id="IPR019775">
    <property type="entry name" value="WD40_repeat_CS"/>
</dbReference>
<keyword evidence="4" id="KW-0539">Nucleus</keyword>
<feature type="repeat" description="WD" evidence="5">
    <location>
        <begin position="67"/>
        <end position="108"/>
    </location>
</feature>
<evidence type="ECO:0000256" key="4">
    <source>
        <dbReference type="ARBA" id="ARBA00023242"/>
    </source>
</evidence>
<dbReference type="InterPro" id="IPR020472">
    <property type="entry name" value="WD40_PAC1"/>
</dbReference>
<sequence>GGDTPRKRHEDVSTSEDDDAETAQEKRLRIAKEYLLQLKSEARTKRENTKRYRKGSNQPTPDDIRVFRGHQLSVTCVVITPDDRFIFSGSKDCSIIKWSVETGKKVHVIPGGRKGTEGKHASGDRNRLIHIWQPDTCKLLHTFRGHRDAVSGLAFRKGSHQLFSVSHDKTVKIWNVSEMAYVETLYGHQDSVTAVDSLSRERAVTSGGRDGSVRIWKVIEESQLVFHGHTSIALWSVIKKKPLVTVRNAHSAGSKDGCVRLWECSRDFRHLTPLFTVPVVGFVNSLKFSSNGQLLVAGVGQEHKLGRWWSIKPARNSIVVIKLPKHEPMDTNKLQNNSPV</sequence>
<keyword evidence="8" id="KW-1185">Reference proteome</keyword>
<organism evidence="7 8">
    <name type="scientific">Ridgeia piscesae</name>
    <name type="common">Tubeworm</name>
    <dbReference type="NCBI Taxonomy" id="27915"/>
    <lineage>
        <taxon>Eukaryota</taxon>
        <taxon>Metazoa</taxon>
        <taxon>Spiralia</taxon>
        <taxon>Lophotrochozoa</taxon>
        <taxon>Annelida</taxon>
        <taxon>Polychaeta</taxon>
        <taxon>Sedentaria</taxon>
        <taxon>Canalipalpata</taxon>
        <taxon>Sabellida</taxon>
        <taxon>Siboglinidae</taxon>
        <taxon>Ridgeia</taxon>
    </lineage>
</organism>
<dbReference type="PROSITE" id="PS50294">
    <property type="entry name" value="WD_REPEATS_REGION"/>
    <property type="match status" value="3"/>
</dbReference>
<feature type="non-terminal residue" evidence="7">
    <location>
        <position position="1"/>
    </location>
</feature>
<proteinExistence type="predicted"/>
<dbReference type="EMBL" id="JAODUO010000777">
    <property type="protein sequence ID" value="KAK2174762.1"/>
    <property type="molecule type" value="Genomic_DNA"/>
</dbReference>
<evidence type="ECO:0000256" key="6">
    <source>
        <dbReference type="SAM" id="MobiDB-lite"/>
    </source>
</evidence>
<accession>A0AAD9KNT6</accession>
<dbReference type="PRINTS" id="PR00320">
    <property type="entry name" value="GPROTEINBRPT"/>
</dbReference>
<comment type="subcellular location">
    <subcellularLocation>
        <location evidence="1">Nucleus</location>
    </subcellularLocation>
</comment>
<keyword evidence="2 5" id="KW-0853">WD repeat</keyword>
<reference evidence="7" key="1">
    <citation type="journal article" date="2023" name="Mol. Biol. Evol.">
        <title>Third-Generation Sequencing Reveals the Adaptive Role of the Epigenome in Three Deep-Sea Polychaetes.</title>
        <authorList>
            <person name="Perez M."/>
            <person name="Aroh O."/>
            <person name="Sun Y."/>
            <person name="Lan Y."/>
            <person name="Juniper S.K."/>
            <person name="Young C.R."/>
            <person name="Angers B."/>
            <person name="Qian P.Y."/>
        </authorList>
    </citation>
    <scope>NUCLEOTIDE SEQUENCE</scope>
    <source>
        <strain evidence="7">R07B-5</strain>
    </source>
</reference>
<evidence type="ECO:0000256" key="1">
    <source>
        <dbReference type="ARBA" id="ARBA00004123"/>
    </source>
</evidence>
<evidence type="ECO:0000256" key="5">
    <source>
        <dbReference type="PROSITE-ProRule" id="PRU00221"/>
    </source>
</evidence>
<evidence type="ECO:0000313" key="8">
    <source>
        <dbReference type="Proteomes" id="UP001209878"/>
    </source>
</evidence>
<dbReference type="Pfam" id="PF00400">
    <property type="entry name" value="WD40"/>
    <property type="match status" value="3"/>
</dbReference>
<feature type="repeat" description="WD" evidence="5">
    <location>
        <begin position="143"/>
        <end position="184"/>
    </location>
</feature>
<evidence type="ECO:0000256" key="2">
    <source>
        <dbReference type="ARBA" id="ARBA00022574"/>
    </source>
</evidence>
<dbReference type="PROSITE" id="PS50082">
    <property type="entry name" value="WD_REPEATS_2"/>
    <property type="match status" value="3"/>
</dbReference>
<feature type="repeat" description="WD" evidence="5">
    <location>
        <begin position="185"/>
        <end position="218"/>
    </location>
</feature>
<evidence type="ECO:0000256" key="3">
    <source>
        <dbReference type="ARBA" id="ARBA00022737"/>
    </source>
</evidence>
<feature type="compositionally biased region" description="Acidic residues" evidence="6">
    <location>
        <begin position="13"/>
        <end position="22"/>
    </location>
</feature>
<evidence type="ECO:0000313" key="7">
    <source>
        <dbReference type="EMBL" id="KAK2174762.1"/>
    </source>
</evidence>
<dbReference type="InterPro" id="IPR036322">
    <property type="entry name" value="WD40_repeat_dom_sf"/>
</dbReference>
<dbReference type="SUPFAM" id="SSF50978">
    <property type="entry name" value="WD40 repeat-like"/>
    <property type="match status" value="1"/>
</dbReference>